<keyword evidence="3" id="KW-1185">Reference proteome</keyword>
<dbReference type="GeneID" id="63826535"/>
<feature type="compositionally biased region" description="Basic residues" evidence="1">
    <location>
        <begin position="40"/>
        <end position="50"/>
    </location>
</feature>
<dbReference type="RefSeq" id="XP_040761482.1">
    <property type="nucleotide sequence ID" value="XM_040909506.1"/>
</dbReference>
<evidence type="ECO:0000313" key="2">
    <source>
        <dbReference type="EMBL" id="KZT03742.1"/>
    </source>
</evidence>
<gene>
    <name evidence="2" type="ORF">LAESUDRAFT_728752</name>
</gene>
<protein>
    <submittedName>
        <fullName evidence="2">Uncharacterized protein</fullName>
    </submittedName>
</protein>
<dbReference type="EMBL" id="KV427641">
    <property type="protein sequence ID" value="KZT03742.1"/>
    <property type="molecule type" value="Genomic_DNA"/>
</dbReference>
<evidence type="ECO:0000313" key="3">
    <source>
        <dbReference type="Proteomes" id="UP000076871"/>
    </source>
</evidence>
<feature type="region of interest" description="Disordered" evidence="1">
    <location>
        <begin position="27"/>
        <end position="59"/>
    </location>
</feature>
<sequence length="59" mass="6573">MLQAAWRPMLGLFPRFSMTWHVRQASSAEGRSSVSDGQRVRRALPGRSRAHPIPLTLGS</sequence>
<proteinExistence type="predicted"/>
<organism evidence="2 3">
    <name type="scientific">Laetiporus sulphureus 93-53</name>
    <dbReference type="NCBI Taxonomy" id="1314785"/>
    <lineage>
        <taxon>Eukaryota</taxon>
        <taxon>Fungi</taxon>
        <taxon>Dikarya</taxon>
        <taxon>Basidiomycota</taxon>
        <taxon>Agaricomycotina</taxon>
        <taxon>Agaricomycetes</taxon>
        <taxon>Polyporales</taxon>
        <taxon>Laetiporus</taxon>
    </lineage>
</organism>
<accession>A0A165CYD9</accession>
<dbReference type="InParanoid" id="A0A165CYD9"/>
<feature type="compositionally biased region" description="Polar residues" evidence="1">
    <location>
        <begin position="27"/>
        <end position="36"/>
    </location>
</feature>
<reference evidence="2 3" key="1">
    <citation type="journal article" date="2016" name="Mol. Biol. Evol.">
        <title>Comparative Genomics of Early-Diverging Mushroom-Forming Fungi Provides Insights into the Origins of Lignocellulose Decay Capabilities.</title>
        <authorList>
            <person name="Nagy L.G."/>
            <person name="Riley R."/>
            <person name="Tritt A."/>
            <person name="Adam C."/>
            <person name="Daum C."/>
            <person name="Floudas D."/>
            <person name="Sun H."/>
            <person name="Yadav J.S."/>
            <person name="Pangilinan J."/>
            <person name="Larsson K.H."/>
            <person name="Matsuura K."/>
            <person name="Barry K."/>
            <person name="Labutti K."/>
            <person name="Kuo R."/>
            <person name="Ohm R.A."/>
            <person name="Bhattacharya S.S."/>
            <person name="Shirouzu T."/>
            <person name="Yoshinaga Y."/>
            <person name="Martin F.M."/>
            <person name="Grigoriev I.V."/>
            <person name="Hibbett D.S."/>
        </authorList>
    </citation>
    <scope>NUCLEOTIDE SEQUENCE [LARGE SCALE GENOMIC DNA]</scope>
    <source>
        <strain evidence="2 3">93-53</strain>
    </source>
</reference>
<evidence type="ECO:0000256" key="1">
    <source>
        <dbReference type="SAM" id="MobiDB-lite"/>
    </source>
</evidence>
<dbReference type="Proteomes" id="UP000076871">
    <property type="component" value="Unassembled WGS sequence"/>
</dbReference>
<dbReference type="AlphaFoldDB" id="A0A165CYD9"/>
<name>A0A165CYD9_9APHY</name>